<keyword evidence="1" id="KW-1133">Transmembrane helix</keyword>
<evidence type="ECO:0000313" key="3">
    <source>
        <dbReference type="Proteomes" id="UP000204189"/>
    </source>
</evidence>
<evidence type="ECO:0000256" key="1">
    <source>
        <dbReference type="SAM" id="Phobius"/>
    </source>
</evidence>
<evidence type="ECO:0000313" key="2">
    <source>
        <dbReference type="EMBL" id="AMS03590.1"/>
    </source>
</evidence>
<keyword evidence="3" id="KW-1185">Reference proteome</keyword>
<feature type="transmembrane region" description="Helical" evidence="1">
    <location>
        <begin position="53"/>
        <end position="72"/>
    </location>
</feature>
<evidence type="ECO:0008006" key="4">
    <source>
        <dbReference type="Google" id="ProtNLM"/>
    </source>
</evidence>
<keyword evidence="1" id="KW-0812">Transmembrane</keyword>
<dbReference type="EMBL" id="KU963260">
    <property type="protein sequence ID" value="AMS03590.1"/>
    <property type="molecule type" value="Genomic_DNA"/>
</dbReference>
<accession>A0A142KBV7</accession>
<dbReference type="RefSeq" id="YP_009301462.1">
    <property type="nucleotide sequence ID" value="NC_031234.1"/>
</dbReference>
<proteinExistence type="predicted"/>
<organism evidence="2 3">
    <name type="scientific">Gordonia phage Emalyn</name>
    <dbReference type="NCBI Taxonomy" id="1821552"/>
    <lineage>
        <taxon>Viruses</taxon>
        <taxon>Duplodnaviria</taxon>
        <taxon>Heunggongvirae</taxon>
        <taxon>Uroviricota</taxon>
        <taxon>Caudoviricetes</taxon>
        <taxon>Emalynvirus</taxon>
        <taxon>Emalynvirus emalyn</taxon>
    </lineage>
</organism>
<dbReference type="KEGG" id="vg:29123876"/>
<reference evidence="3" key="1">
    <citation type="submission" date="2016-03" db="EMBL/GenBank/DDBJ databases">
        <authorList>
            <person name="Ploux O."/>
        </authorList>
    </citation>
    <scope>NUCLEOTIDE SEQUENCE [LARGE SCALE GENOMIC DNA]</scope>
</reference>
<sequence>MIEQQEVADVLQQKLQEQPWYRTVANTVVTLVTLGINVIWVLVGLGIDVPTEVLIGVAGAIQALGVVGIKFTPNGVTQRQIKELEQYVGKHRA</sequence>
<dbReference type="Proteomes" id="UP000204189">
    <property type="component" value="Segment"/>
</dbReference>
<dbReference type="OrthoDB" id="35361at10239"/>
<gene>
    <name evidence="2" type="primary">21</name>
    <name evidence="2" type="ORF">SEA_EMALYN_21</name>
</gene>
<protein>
    <recommendedName>
        <fullName evidence="4">Holin</fullName>
    </recommendedName>
</protein>
<name>A0A142KBV7_9CAUD</name>
<feature type="transmembrane region" description="Helical" evidence="1">
    <location>
        <begin position="24"/>
        <end position="47"/>
    </location>
</feature>
<keyword evidence="1" id="KW-0472">Membrane</keyword>
<dbReference type="GeneID" id="29123876"/>